<organism evidence="1 2">
    <name type="scientific">Zoarces viviparus</name>
    <name type="common">Viviparous eelpout</name>
    <name type="synonym">Blennius viviparus</name>
    <dbReference type="NCBI Taxonomy" id="48416"/>
    <lineage>
        <taxon>Eukaryota</taxon>
        <taxon>Metazoa</taxon>
        <taxon>Chordata</taxon>
        <taxon>Craniata</taxon>
        <taxon>Vertebrata</taxon>
        <taxon>Euteleostomi</taxon>
        <taxon>Actinopterygii</taxon>
        <taxon>Neopterygii</taxon>
        <taxon>Teleostei</taxon>
        <taxon>Neoteleostei</taxon>
        <taxon>Acanthomorphata</taxon>
        <taxon>Eupercaria</taxon>
        <taxon>Perciformes</taxon>
        <taxon>Cottioidei</taxon>
        <taxon>Zoarcales</taxon>
        <taxon>Zoarcidae</taxon>
        <taxon>Zoarcinae</taxon>
        <taxon>Zoarces</taxon>
    </lineage>
</organism>
<name>A0AAW1EQA4_ZOAVI</name>
<proteinExistence type="predicted"/>
<dbReference type="EMBL" id="JBCEZU010000145">
    <property type="protein sequence ID" value="KAK9524561.1"/>
    <property type="molecule type" value="Genomic_DNA"/>
</dbReference>
<accession>A0AAW1EQA4</accession>
<reference evidence="1 2" key="1">
    <citation type="journal article" date="2024" name="Genome Biol. Evol.">
        <title>Chromosome-level genome assembly of the viviparous eelpout Zoarces viviparus.</title>
        <authorList>
            <person name="Fuhrmann N."/>
            <person name="Brasseur M.V."/>
            <person name="Bakowski C.E."/>
            <person name="Podsiadlowski L."/>
            <person name="Prost S."/>
            <person name="Krehenwinkel H."/>
            <person name="Mayer C."/>
        </authorList>
    </citation>
    <scope>NUCLEOTIDE SEQUENCE [LARGE SCALE GENOMIC DNA]</scope>
    <source>
        <strain evidence="1">NO-MEL_2022_Ind0_liver</strain>
    </source>
</reference>
<sequence length="90" mass="10209">MGELYQHREKLWQSSAIEKLVTRSRLDQKATDLLLDKTTMVIVDGINSYALALLQKDTRPHVWLPKEAVMPNLGNTEQEMALDLVTSTAQ</sequence>
<gene>
    <name evidence="1" type="ORF">VZT92_016944</name>
</gene>
<dbReference type="Proteomes" id="UP001488805">
    <property type="component" value="Unassembled WGS sequence"/>
</dbReference>
<keyword evidence="2" id="KW-1185">Reference proteome</keyword>
<evidence type="ECO:0000313" key="1">
    <source>
        <dbReference type="EMBL" id="KAK9524561.1"/>
    </source>
</evidence>
<comment type="caution">
    <text evidence="1">The sequence shown here is derived from an EMBL/GenBank/DDBJ whole genome shotgun (WGS) entry which is preliminary data.</text>
</comment>
<evidence type="ECO:0000313" key="2">
    <source>
        <dbReference type="Proteomes" id="UP001488805"/>
    </source>
</evidence>
<protein>
    <submittedName>
        <fullName evidence="1">Uncharacterized protein</fullName>
    </submittedName>
</protein>
<dbReference type="AlphaFoldDB" id="A0AAW1EQA4"/>